<evidence type="ECO:0000256" key="1">
    <source>
        <dbReference type="SAM" id="MobiDB-lite"/>
    </source>
</evidence>
<evidence type="ECO:0000313" key="3">
    <source>
        <dbReference type="Proteomes" id="UP001147733"/>
    </source>
</evidence>
<sequence>MQGEPDSQENPPIERKDIILESLATMRKEIDKTSTCVEDTTFAAGSQKDADTTALTDDTHSPELIESDADSGIGEMTGEERSDVSEPSFFICMHCETPRSVGLKYDGICVYCLDQQQRFCIEGNHEAGFDEFFGEYGNETDACNCCRAAIESGGHSKHRVISAGGLDLSGFS</sequence>
<dbReference type="EMBL" id="JAPQKT010000003">
    <property type="protein sequence ID" value="KAJ5234796.1"/>
    <property type="molecule type" value="Genomic_DNA"/>
</dbReference>
<reference evidence="2" key="1">
    <citation type="submission" date="2022-11" db="EMBL/GenBank/DDBJ databases">
        <authorList>
            <person name="Petersen C."/>
        </authorList>
    </citation>
    <scope>NUCLEOTIDE SEQUENCE</scope>
    <source>
        <strain evidence="2">IBT 23319</strain>
    </source>
</reference>
<protein>
    <submittedName>
        <fullName evidence="2">Uncharacterized protein</fullName>
    </submittedName>
</protein>
<dbReference type="AlphaFoldDB" id="A0A9W9P3J6"/>
<organism evidence="2 3">
    <name type="scientific">Penicillium citrinum</name>
    <dbReference type="NCBI Taxonomy" id="5077"/>
    <lineage>
        <taxon>Eukaryota</taxon>
        <taxon>Fungi</taxon>
        <taxon>Dikarya</taxon>
        <taxon>Ascomycota</taxon>
        <taxon>Pezizomycotina</taxon>
        <taxon>Eurotiomycetes</taxon>
        <taxon>Eurotiomycetidae</taxon>
        <taxon>Eurotiales</taxon>
        <taxon>Aspergillaceae</taxon>
        <taxon>Penicillium</taxon>
    </lineage>
</organism>
<evidence type="ECO:0000313" key="2">
    <source>
        <dbReference type="EMBL" id="KAJ5234796.1"/>
    </source>
</evidence>
<gene>
    <name evidence="2" type="ORF">N7469_003964</name>
</gene>
<reference evidence="2" key="2">
    <citation type="journal article" date="2023" name="IMA Fungus">
        <title>Comparative genomic study of the Penicillium genus elucidates a diverse pangenome and 15 lateral gene transfer events.</title>
        <authorList>
            <person name="Petersen C."/>
            <person name="Sorensen T."/>
            <person name="Nielsen M.R."/>
            <person name="Sondergaard T.E."/>
            <person name="Sorensen J.L."/>
            <person name="Fitzpatrick D.A."/>
            <person name="Frisvad J.C."/>
            <person name="Nielsen K.L."/>
        </authorList>
    </citation>
    <scope>NUCLEOTIDE SEQUENCE</scope>
    <source>
        <strain evidence="2">IBT 23319</strain>
    </source>
</reference>
<feature type="region of interest" description="Disordered" evidence="1">
    <location>
        <begin position="41"/>
        <end position="82"/>
    </location>
</feature>
<proteinExistence type="predicted"/>
<dbReference type="RefSeq" id="XP_056502296.1">
    <property type="nucleotide sequence ID" value="XM_056642884.1"/>
</dbReference>
<dbReference type="Proteomes" id="UP001147733">
    <property type="component" value="Unassembled WGS sequence"/>
</dbReference>
<dbReference type="OrthoDB" id="4362925at2759"/>
<keyword evidence="3" id="KW-1185">Reference proteome</keyword>
<comment type="caution">
    <text evidence="2">The sequence shown here is derived from an EMBL/GenBank/DDBJ whole genome shotgun (WGS) entry which is preliminary data.</text>
</comment>
<dbReference type="GeneID" id="81382051"/>
<name>A0A9W9P3J6_PENCI</name>
<accession>A0A9W9P3J6</accession>